<name>A0A543J4I2_9ACTN</name>
<dbReference type="EMBL" id="VFPQ01000001">
    <property type="protein sequence ID" value="TQM77740.1"/>
    <property type="molecule type" value="Genomic_DNA"/>
</dbReference>
<keyword evidence="12" id="KW-1185">Reference proteome</keyword>
<feature type="domain" description="Rieske" evidence="10">
    <location>
        <begin position="39"/>
        <end position="137"/>
    </location>
</feature>
<dbReference type="PRINTS" id="PR00090">
    <property type="entry name" value="RNGDIOXGNASE"/>
</dbReference>
<dbReference type="AlphaFoldDB" id="A0A543J4I2"/>
<dbReference type="GO" id="GO:0051213">
    <property type="term" value="F:dioxygenase activity"/>
    <property type="evidence" value="ECO:0007669"/>
    <property type="project" value="UniProtKB-KW"/>
</dbReference>
<dbReference type="GO" id="GO:0051537">
    <property type="term" value="F:2 iron, 2 sulfur cluster binding"/>
    <property type="evidence" value="ECO:0007669"/>
    <property type="project" value="UniProtKB-KW"/>
</dbReference>
<keyword evidence="2" id="KW-0001">2Fe-2S</keyword>
<dbReference type="SUPFAM" id="SSF55961">
    <property type="entry name" value="Bet v1-like"/>
    <property type="match status" value="1"/>
</dbReference>
<dbReference type="Pfam" id="PF00848">
    <property type="entry name" value="Ring_hydroxyl_A"/>
    <property type="match status" value="1"/>
</dbReference>
<evidence type="ECO:0000256" key="3">
    <source>
        <dbReference type="ARBA" id="ARBA00022723"/>
    </source>
</evidence>
<sequence>MTVDVSQYIDADRGLIRGEIFTSQEIYERELELVFGRSWLFLAHDSMIPKPGDFIQNYMGEDPVLVVRQRDGSVRAFMNQCRHRGMRICRADRGNAKSFMCSFHGWTYDTAGNLIHVPHEEEAYDPEVFDKKDWGPIQVPRLANYKGFIFGTWDTTAPSFEEYLGEMAWYFDAYIDRYEGGLEAIALHKWVIPCNWKFNAEQPASDMYHAEVSHASAVQVLKRPGADNGAERYAKGRGHQFSSPYGHGAGWFDTTSSSSRNPVIAAWENETQPQVAERLGEVRAAAVRGHANIFPTFMFLNNGTMRVTHPRGPHEMEIWAWTFVPVVAPPEVKEQYRIEVLRTFSPGGMFEQDDAENWLEEQRILRGYMARRNPLLYTMQLGRARRDVDGFPGVTVPHCYADEGARGMYRHYADLMSGLSWPEIVELKKSREAQAADR</sequence>
<dbReference type="GO" id="GO:0004497">
    <property type="term" value="F:monooxygenase activity"/>
    <property type="evidence" value="ECO:0007669"/>
    <property type="project" value="UniProtKB-ARBA"/>
</dbReference>
<dbReference type="GO" id="GO:0005506">
    <property type="term" value="F:iron ion binding"/>
    <property type="evidence" value="ECO:0007669"/>
    <property type="project" value="InterPro"/>
</dbReference>
<evidence type="ECO:0000256" key="1">
    <source>
        <dbReference type="ARBA" id="ARBA00008751"/>
    </source>
</evidence>
<dbReference type="InterPro" id="IPR043266">
    <property type="entry name" value="RHO_NdoB-like_C"/>
</dbReference>
<dbReference type="PROSITE" id="PS51296">
    <property type="entry name" value="RIESKE"/>
    <property type="match status" value="1"/>
</dbReference>
<proteinExistence type="inferred from homology"/>
<evidence type="ECO:0000256" key="8">
    <source>
        <dbReference type="ARBA" id="ARBA00023014"/>
    </source>
</evidence>
<dbReference type="SUPFAM" id="SSF50022">
    <property type="entry name" value="ISP domain"/>
    <property type="match status" value="1"/>
</dbReference>
<dbReference type="PANTHER" id="PTHR43756">
    <property type="entry name" value="CHOLINE MONOOXYGENASE, CHLOROPLASTIC"/>
    <property type="match status" value="1"/>
</dbReference>
<dbReference type="GO" id="GO:0016705">
    <property type="term" value="F:oxidoreductase activity, acting on paired donors, with incorporation or reduction of molecular oxygen"/>
    <property type="evidence" value="ECO:0007669"/>
    <property type="project" value="UniProtKB-ARBA"/>
</dbReference>
<keyword evidence="6" id="KW-0560">Oxidoreductase</keyword>
<dbReference type="InterPro" id="IPR036922">
    <property type="entry name" value="Rieske_2Fe-2S_sf"/>
</dbReference>
<evidence type="ECO:0000313" key="12">
    <source>
        <dbReference type="Proteomes" id="UP000319213"/>
    </source>
</evidence>
<evidence type="ECO:0000256" key="9">
    <source>
        <dbReference type="ARBA" id="ARBA00023027"/>
    </source>
</evidence>
<protein>
    <submittedName>
        <fullName evidence="11">Phenylpropionate dioxygenase alpha subunit</fullName>
    </submittedName>
</protein>
<dbReference type="InterPro" id="IPR017941">
    <property type="entry name" value="Rieske_2Fe-2S"/>
</dbReference>
<evidence type="ECO:0000256" key="4">
    <source>
        <dbReference type="ARBA" id="ARBA00022797"/>
    </source>
</evidence>
<keyword evidence="3" id="KW-0479">Metal-binding</keyword>
<dbReference type="InterPro" id="IPR015879">
    <property type="entry name" value="Ring_hydroxy_dOase_asu_C_dom"/>
</dbReference>
<gene>
    <name evidence="11" type="ORF">FHX40_4511</name>
</gene>
<dbReference type="Pfam" id="PF00355">
    <property type="entry name" value="Rieske"/>
    <property type="match status" value="1"/>
</dbReference>
<evidence type="ECO:0000256" key="6">
    <source>
        <dbReference type="ARBA" id="ARBA00023002"/>
    </source>
</evidence>
<evidence type="ECO:0000313" key="11">
    <source>
        <dbReference type="EMBL" id="TQM77740.1"/>
    </source>
</evidence>
<keyword evidence="5 11" id="KW-0223">Dioxygenase</keyword>
<evidence type="ECO:0000256" key="7">
    <source>
        <dbReference type="ARBA" id="ARBA00023004"/>
    </source>
</evidence>
<organism evidence="11 12">
    <name type="scientific">Thermopolyspora flexuosa</name>
    <dbReference type="NCBI Taxonomy" id="103836"/>
    <lineage>
        <taxon>Bacteria</taxon>
        <taxon>Bacillati</taxon>
        <taxon>Actinomycetota</taxon>
        <taxon>Actinomycetes</taxon>
        <taxon>Streptosporangiales</taxon>
        <taxon>Streptosporangiaceae</taxon>
        <taxon>Thermopolyspora</taxon>
    </lineage>
</organism>
<keyword evidence="7" id="KW-0408">Iron</keyword>
<dbReference type="CDD" id="cd08881">
    <property type="entry name" value="RHO_alpha_C_NDO-like"/>
    <property type="match status" value="1"/>
</dbReference>
<evidence type="ECO:0000256" key="5">
    <source>
        <dbReference type="ARBA" id="ARBA00022964"/>
    </source>
</evidence>
<dbReference type="OrthoDB" id="5243643at2"/>
<dbReference type="PANTHER" id="PTHR43756:SF1">
    <property type="entry name" value="3-PHENYLPROPIONATE_CINNAMIC ACID DIOXYGENASE SUBUNIT ALPHA"/>
    <property type="match status" value="1"/>
</dbReference>
<dbReference type="PROSITE" id="PS00570">
    <property type="entry name" value="RING_HYDROXYL_ALPHA"/>
    <property type="match status" value="1"/>
</dbReference>
<comment type="similarity">
    <text evidence="1">Belongs to the bacterial ring-hydroxylating dioxygenase alpha subunit family.</text>
</comment>
<comment type="caution">
    <text evidence="11">The sequence shown here is derived from an EMBL/GenBank/DDBJ whole genome shotgun (WGS) entry which is preliminary data.</text>
</comment>
<dbReference type="Gene3D" id="3.90.380.10">
    <property type="entry name" value="Naphthalene 1,2-dioxygenase Alpha Subunit, Chain A, domain 1"/>
    <property type="match status" value="1"/>
</dbReference>
<accession>A0A543J4I2</accession>
<dbReference type="RefSeq" id="WP_142261422.1">
    <property type="nucleotide sequence ID" value="NZ_BMPV01000002.1"/>
</dbReference>
<evidence type="ECO:0000259" key="10">
    <source>
        <dbReference type="PROSITE" id="PS51296"/>
    </source>
</evidence>
<keyword evidence="8" id="KW-0411">Iron-sulfur</keyword>
<evidence type="ECO:0000256" key="2">
    <source>
        <dbReference type="ARBA" id="ARBA00022714"/>
    </source>
</evidence>
<keyword evidence="9" id="KW-0520">NAD</keyword>
<dbReference type="Gene3D" id="2.102.10.10">
    <property type="entry name" value="Rieske [2Fe-2S] iron-sulphur domain"/>
    <property type="match status" value="1"/>
</dbReference>
<reference evidence="11 12" key="1">
    <citation type="submission" date="2019-06" db="EMBL/GenBank/DDBJ databases">
        <title>Sequencing the genomes of 1000 actinobacteria strains.</title>
        <authorList>
            <person name="Klenk H.-P."/>
        </authorList>
    </citation>
    <scope>NUCLEOTIDE SEQUENCE [LARGE SCALE GENOMIC DNA]</scope>
    <source>
        <strain evidence="11 12">DSM 43186</strain>
    </source>
</reference>
<dbReference type="Proteomes" id="UP000319213">
    <property type="component" value="Unassembled WGS sequence"/>
</dbReference>
<dbReference type="InterPro" id="IPR001663">
    <property type="entry name" value="Rng_hydr_dOase-A"/>
</dbReference>
<dbReference type="InterPro" id="IPR015881">
    <property type="entry name" value="ARHD_Rieske_2Fe_2S"/>
</dbReference>
<keyword evidence="4" id="KW-0058">Aromatic hydrocarbons catabolism</keyword>